<keyword evidence="3" id="KW-0804">Transcription</keyword>
<dbReference type="GO" id="GO:0003677">
    <property type="term" value="F:DNA binding"/>
    <property type="evidence" value="ECO:0007669"/>
    <property type="project" value="UniProtKB-KW"/>
</dbReference>
<dbReference type="SUPFAM" id="SSF47353">
    <property type="entry name" value="Retrovirus capsid dimerization domain-like"/>
    <property type="match status" value="1"/>
</dbReference>
<dbReference type="SUPFAM" id="SSF109640">
    <property type="entry name" value="KRAB domain (Kruppel-associated box)"/>
    <property type="match status" value="1"/>
</dbReference>
<dbReference type="InterPro" id="IPR036051">
    <property type="entry name" value="KRAB_dom_sf"/>
</dbReference>
<dbReference type="Gene3D" id="6.10.140.140">
    <property type="match status" value="1"/>
</dbReference>
<evidence type="ECO:0000256" key="1">
    <source>
        <dbReference type="ARBA" id="ARBA00023015"/>
    </source>
</evidence>
<gene>
    <name evidence="7" type="primary">LOC105749486</name>
</gene>
<keyword evidence="8" id="KW-1185">Reference proteome</keyword>
<dbReference type="GO" id="GO:0006355">
    <property type="term" value="P:regulation of DNA-templated transcription"/>
    <property type="evidence" value="ECO:0007669"/>
    <property type="project" value="InterPro"/>
</dbReference>
<feature type="domain" description="KRAB" evidence="6">
    <location>
        <begin position="158"/>
        <end position="229"/>
    </location>
</feature>
<dbReference type="AlphaFoldDB" id="A0A7N4NSB7"/>
<name>A0A7N4NSB7_SARHA</name>
<dbReference type="Proteomes" id="UP000007648">
    <property type="component" value="Unassembled WGS sequence"/>
</dbReference>
<keyword evidence="1" id="KW-0805">Transcription regulation</keyword>
<keyword evidence="4" id="KW-0539">Nucleus</keyword>
<dbReference type="Pfam" id="PF02023">
    <property type="entry name" value="SCAN"/>
    <property type="match status" value="1"/>
</dbReference>
<proteinExistence type="predicted"/>
<dbReference type="InterPro" id="IPR038269">
    <property type="entry name" value="SCAN_sf"/>
</dbReference>
<evidence type="ECO:0000313" key="7">
    <source>
        <dbReference type="Ensembl" id="ENSSHAP00000027482.1"/>
    </source>
</evidence>
<dbReference type="InParanoid" id="A0A7N4NSB7"/>
<dbReference type="PANTHER" id="PTHR45935">
    <property type="entry name" value="PROTEIN ZBED8-RELATED"/>
    <property type="match status" value="1"/>
</dbReference>
<evidence type="ECO:0000256" key="4">
    <source>
        <dbReference type="ARBA" id="ARBA00023242"/>
    </source>
</evidence>
<accession>A0A7N4NSB7</accession>
<feature type="domain" description="SCAN box" evidence="5">
    <location>
        <begin position="43"/>
        <end position="121"/>
    </location>
</feature>
<evidence type="ECO:0000313" key="8">
    <source>
        <dbReference type="Proteomes" id="UP000007648"/>
    </source>
</evidence>
<dbReference type="FunFam" id="1.10.4020.10:FF:000001">
    <property type="entry name" value="zinc finger protein 263 isoform X1"/>
    <property type="match status" value="1"/>
</dbReference>
<dbReference type="PROSITE" id="PS50804">
    <property type="entry name" value="SCAN_BOX"/>
    <property type="match status" value="1"/>
</dbReference>
<organism evidence="7 8">
    <name type="scientific">Sarcophilus harrisii</name>
    <name type="common">Tasmanian devil</name>
    <name type="synonym">Sarcophilus laniarius</name>
    <dbReference type="NCBI Taxonomy" id="9305"/>
    <lineage>
        <taxon>Eukaryota</taxon>
        <taxon>Metazoa</taxon>
        <taxon>Chordata</taxon>
        <taxon>Craniata</taxon>
        <taxon>Vertebrata</taxon>
        <taxon>Euteleostomi</taxon>
        <taxon>Mammalia</taxon>
        <taxon>Metatheria</taxon>
        <taxon>Dasyuromorphia</taxon>
        <taxon>Dasyuridae</taxon>
        <taxon>Sarcophilus</taxon>
    </lineage>
</organism>
<dbReference type="PROSITE" id="PS50805">
    <property type="entry name" value="KRAB"/>
    <property type="match status" value="1"/>
</dbReference>
<evidence type="ECO:0000256" key="2">
    <source>
        <dbReference type="ARBA" id="ARBA00023125"/>
    </source>
</evidence>
<reference evidence="7" key="2">
    <citation type="submission" date="2025-08" db="UniProtKB">
        <authorList>
            <consortium name="Ensembl"/>
        </authorList>
    </citation>
    <scope>IDENTIFICATION</scope>
</reference>
<evidence type="ECO:0000256" key="3">
    <source>
        <dbReference type="ARBA" id="ARBA00023163"/>
    </source>
</evidence>
<reference evidence="7 8" key="1">
    <citation type="journal article" date="2011" name="Proc. Natl. Acad. Sci. U.S.A.">
        <title>Genetic diversity and population structure of the endangered marsupial Sarcophilus harrisii (Tasmanian devil).</title>
        <authorList>
            <person name="Miller W."/>
            <person name="Hayes V.M."/>
            <person name="Ratan A."/>
            <person name="Petersen D.C."/>
            <person name="Wittekindt N.E."/>
            <person name="Miller J."/>
            <person name="Walenz B."/>
            <person name="Knight J."/>
            <person name="Qi J."/>
            <person name="Zhao F."/>
            <person name="Wang Q."/>
            <person name="Bedoya-Reina O.C."/>
            <person name="Katiyar N."/>
            <person name="Tomsho L.P."/>
            <person name="Kasson L.M."/>
            <person name="Hardie R.A."/>
            <person name="Woodbridge P."/>
            <person name="Tindall E.A."/>
            <person name="Bertelsen M.F."/>
            <person name="Dixon D."/>
            <person name="Pyecroft S."/>
            <person name="Helgen K.M."/>
            <person name="Lesk A.M."/>
            <person name="Pringle T.H."/>
            <person name="Patterson N."/>
            <person name="Zhang Y."/>
            <person name="Kreiss A."/>
            <person name="Woods G.M."/>
            <person name="Jones M.E."/>
            <person name="Schuster S.C."/>
        </authorList>
    </citation>
    <scope>NUCLEOTIDE SEQUENCE [LARGE SCALE GENOMIC DNA]</scope>
</reference>
<dbReference type="CDD" id="cd07936">
    <property type="entry name" value="SCAN"/>
    <property type="match status" value="1"/>
</dbReference>
<dbReference type="SMART" id="SM00349">
    <property type="entry name" value="KRAB"/>
    <property type="match status" value="1"/>
</dbReference>
<dbReference type="InterPro" id="IPR001909">
    <property type="entry name" value="KRAB"/>
</dbReference>
<reference evidence="7" key="3">
    <citation type="submission" date="2025-09" db="UniProtKB">
        <authorList>
            <consortium name="Ensembl"/>
        </authorList>
    </citation>
    <scope>IDENTIFICATION</scope>
</reference>
<dbReference type="CDD" id="cd07765">
    <property type="entry name" value="KRAB_A-box"/>
    <property type="match status" value="1"/>
</dbReference>
<dbReference type="PANTHER" id="PTHR45935:SF29">
    <property type="entry name" value="SCAN BOX DOMAIN-CONTAINING PROTEIN"/>
    <property type="match status" value="1"/>
</dbReference>
<dbReference type="GeneTree" id="ENSGT00940000166496"/>
<keyword evidence="2" id="KW-0238">DNA-binding</keyword>
<dbReference type="Gene3D" id="1.10.4020.10">
    <property type="entry name" value="DNA breaking-rejoining enzymes"/>
    <property type="match status" value="1"/>
</dbReference>
<dbReference type="Ensembl" id="ENSSHAT00000047009.1">
    <property type="protein sequence ID" value="ENSSHAP00000027482.1"/>
    <property type="gene ID" value="ENSSHAG00000022226.1"/>
</dbReference>
<evidence type="ECO:0000259" key="5">
    <source>
        <dbReference type="PROSITE" id="PS50804"/>
    </source>
</evidence>
<evidence type="ECO:0000259" key="6">
    <source>
        <dbReference type="PROSITE" id="PS50805"/>
    </source>
</evidence>
<protein>
    <recommendedName>
        <fullName evidence="9">SCAN box domain-containing protein</fullName>
    </recommendedName>
</protein>
<dbReference type="Pfam" id="PF01352">
    <property type="entry name" value="KRAB"/>
    <property type="match status" value="1"/>
</dbReference>
<dbReference type="InterPro" id="IPR003309">
    <property type="entry name" value="SCAN_dom"/>
</dbReference>
<dbReference type="SMART" id="SM00431">
    <property type="entry name" value="SCAN"/>
    <property type="match status" value="1"/>
</dbReference>
<evidence type="ECO:0008006" key="9">
    <source>
        <dbReference type="Google" id="ProtNLM"/>
    </source>
</evidence>
<dbReference type="InterPro" id="IPR050916">
    <property type="entry name" value="SCAN-C2H2_zinc_finger"/>
</dbReference>
<sequence length="352" mass="41194">MLALSKMTVPLNPPNLDVQEQNRALKVYTTIGREKKFNPEASRQNFRCFPYPEKAGPREAVNQLWELCLQWLRPELHSKEQILELLVLEQFLTILPSEIRIWVKSQCPENIEEVVTLVEDLTQILEEEVSCSCDSSLLQEESTEKEEMFPVTKFLESVTFKDVAPDFTWEEWEQLEPVQQDLCRDVLLENYRNLVFLGLSTSKSKVTSQIEHMEVPWMLESEAPRDINLYWDPGPSEAKELFPKWKTSVDDSSQEATIKGHNSWSFELGEAFKCYDMLLWHQGQQGNHLKLGTVTHEENPDKVRRFKNSEFGRRFNLSSMLITQQRIPLVNNFSKYDIHDKRFKDNSELSEC</sequence>